<comment type="caution">
    <text evidence="1">The sequence shown here is derived from an EMBL/GenBank/DDBJ whole genome shotgun (WGS) entry which is preliminary data.</text>
</comment>
<evidence type="ECO:0000313" key="2">
    <source>
        <dbReference type="Proteomes" id="UP000543379"/>
    </source>
</evidence>
<organism evidence="1 2">
    <name type="scientific">Listeria booriae</name>
    <dbReference type="NCBI Taxonomy" id="1552123"/>
    <lineage>
        <taxon>Bacteria</taxon>
        <taxon>Bacillati</taxon>
        <taxon>Bacillota</taxon>
        <taxon>Bacilli</taxon>
        <taxon>Bacillales</taxon>
        <taxon>Listeriaceae</taxon>
        <taxon>Listeria</taxon>
    </lineage>
</organism>
<dbReference type="RefSeq" id="WP_185367818.1">
    <property type="nucleotide sequence ID" value="NZ_JAARMW010000001.1"/>
</dbReference>
<evidence type="ECO:0000313" key="1">
    <source>
        <dbReference type="EMBL" id="MBC1315962.1"/>
    </source>
</evidence>
<dbReference type="EMBL" id="JAAROV010000001">
    <property type="protein sequence ID" value="MBC1315962.1"/>
    <property type="molecule type" value="Genomic_DNA"/>
</dbReference>
<protein>
    <submittedName>
        <fullName evidence="1">YfcL family protein</fullName>
    </submittedName>
</protein>
<sequence>MDFDELRDSATILVINGTRLFTQEERHKLDESLKKASIRLFMVEQRGIQNSIFNGIQVILSNELLGLLINGLLMPAAYDGLKQSLVFIIKKIRTGNFRIVTPNEINVPNIVLKVNTSNGEIVASISKVISEEQIEKYIDSMIEAANAVNDDETNTGGYTILEECADGSIEILSLKSYLKKHNKID</sequence>
<dbReference type="Proteomes" id="UP000543379">
    <property type="component" value="Unassembled WGS sequence"/>
</dbReference>
<proteinExistence type="predicted"/>
<accession>A0A841VRU5</accession>
<dbReference type="AlphaFoldDB" id="A0A841VRU5"/>
<gene>
    <name evidence="1" type="ORF">HB811_04175</name>
</gene>
<reference evidence="1 2" key="1">
    <citation type="submission" date="2020-03" db="EMBL/GenBank/DDBJ databases">
        <title>Soil Listeria distribution.</title>
        <authorList>
            <person name="Liao J."/>
            <person name="Wiedmann M."/>
        </authorList>
    </citation>
    <scope>NUCLEOTIDE SEQUENCE [LARGE SCALE GENOMIC DNA]</scope>
    <source>
        <strain evidence="1 2">FSL L7-1816</strain>
    </source>
</reference>
<name>A0A841VRU5_9LIST</name>